<dbReference type="EMBL" id="BFAD01000004">
    <property type="protein sequence ID" value="GBE82029.1"/>
    <property type="molecule type" value="Genomic_DNA"/>
</dbReference>
<dbReference type="Proteomes" id="UP000287166">
    <property type="component" value="Unassembled WGS sequence"/>
</dbReference>
<proteinExistence type="predicted"/>
<comment type="caution">
    <text evidence="2">The sequence shown here is derived from an EMBL/GenBank/DDBJ whole genome shotgun (WGS) entry which is preliminary data.</text>
</comment>
<sequence>MRLFSPPRRDTLLNYSDNVSKPPQANRDDLIPDALVPPVPVAHTNPFTSFN</sequence>
<gene>
    <name evidence="2" type="ORF">SCP_0404050</name>
</gene>
<keyword evidence="3" id="KW-1185">Reference proteome</keyword>
<dbReference type="RefSeq" id="XP_027612942.1">
    <property type="nucleotide sequence ID" value="XM_027757141.1"/>
</dbReference>
<accession>A0A401GIM7</accession>
<feature type="compositionally biased region" description="Polar residues" evidence="1">
    <location>
        <begin position="13"/>
        <end position="23"/>
    </location>
</feature>
<feature type="region of interest" description="Disordered" evidence="1">
    <location>
        <begin position="1"/>
        <end position="38"/>
    </location>
</feature>
<protein>
    <submittedName>
        <fullName evidence="2">Uncharacterized protein</fullName>
    </submittedName>
</protein>
<evidence type="ECO:0000313" key="3">
    <source>
        <dbReference type="Proteomes" id="UP000287166"/>
    </source>
</evidence>
<reference evidence="2 3" key="1">
    <citation type="journal article" date="2018" name="Sci. Rep.">
        <title>Genome sequence of the cauliflower mushroom Sparassis crispa (Hanabiratake) and its association with beneficial usage.</title>
        <authorList>
            <person name="Kiyama R."/>
            <person name="Furutani Y."/>
            <person name="Kawaguchi K."/>
            <person name="Nakanishi T."/>
        </authorList>
    </citation>
    <scope>NUCLEOTIDE SEQUENCE [LARGE SCALE GENOMIC DNA]</scope>
</reference>
<organism evidence="2 3">
    <name type="scientific">Sparassis crispa</name>
    <dbReference type="NCBI Taxonomy" id="139825"/>
    <lineage>
        <taxon>Eukaryota</taxon>
        <taxon>Fungi</taxon>
        <taxon>Dikarya</taxon>
        <taxon>Basidiomycota</taxon>
        <taxon>Agaricomycotina</taxon>
        <taxon>Agaricomycetes</taxon>
        <taxon>Polyporales</taxon>
        <taxon>Sparassidaceae</taxon>
        <taxon>Sparassis</taxon>
    </lineage>
</organism>
<dbReference type="AlphaFoldDB" id="A0A401GIM7"/>
<evidence type="ECO:0000313" key="2">
    <source>
        <dbReference type="EMBL" id="GBE82029.1"/>
    </source>
</evidence>
<dbReference type="InParanoid" id="A0A401GIM7"/>
<dbReference type="GeneID" id="38778946"/>
<name>A0A401GIM7_9APHY</name>
<evidence type="ECO:0000256" key="1">
    <source>
        <dbReference type="SAM" id="MobiDB-lite"/>
    </source>
</evidence>